<dbReference type="SUPFAM" id="SSF54631">
    <property type="entry name" value="CBS-domain pair"/>
    <property type="match status" value="1"/>
</dbReference>
<organism evidence="1 2">
    <name type="scientific">Desulfosarcina widdelii</name>
    <dbReference type="NCBI Taxonomy" id="947919"/>
    <lineage>
        <taxon>Bacteria</taxon>
        <taxon>Pseudomonadati</taxon>
        <taxon>Thermodesulfobacteriota</taxon>
        <taxon>Desulfobacteria</taxon>
        <taxon>Desulfobacterales</taxon>
        <taxon>Desulfosarcinaceae</taxon>
        <taxon>Desulfosarcina</taxon>
    </lineage>
</organism>
<evidence type="ECO:0000313" key="2">
    <source>
        <dbReference type="Proteomes" id="UP000427769"/>
    </source>
</evidence>
<dbReference type="AlphaFoldDB" id="A0A5K7Z3Y8"/>
<keyword evidence="2" id="KW-1185">Reference proteome</keyword>
<dbReference type="Proteomes" id="UP000427769">
    <property type="component" value="Chromosome"/>
</dbReference>
<dbReference type="OrthoDB" id="5470806at2"/>
<sequence>MEKMKVRELMRPTDEFPRISNQATFMEAVAALEKADLEFKSGKAPERILLVYDGAGNIVGKLSPMDVVQGLEPNYANIDDLKATPYYQLIRMWHRPLGELCKKAYSVKIHTFIKMPTSDHIVKADDKMDSAFHLFIVNRHDSLFVQDGSYLVGLIRFSDVYKKIREIITSCPSPTQDSSRDV</sequence>
<dbReference type="Gene3D" id="3.10.580.10">
    <property type="entry name" value="CBS-domain"/>
    <property type="match status" value="1"/>
</dbReference>
<dbReference type="InterPro" id="IPR046342">
    <property type="entry name" value="CBS_dom_sf"/>
</dbReference>
<protein>
    <recommendedName>
        <fullName evidence="3">CBS domain-containing protein</fullName>
    </recommendedName>
</protein>
<dbReference type="EMBL" id="AP021875">
    <property type="protein sequence ID" value="BBO73194.1"/>
    <property type="molecule type" value="Genomic_DNA"/>
</dbReference>
<name>A0A5K7Z3Y8_9BACT</name>
<gene>
    <name evidence="1" type="ORF">DSCW_06110</name>
</gene>
<evidence type="ECO:0000313" key="1">
    <source>
        <dbReference type="EMBL" id="BBO73194.1"/>
    </source>
</evidence>
<dbReference type="RefSeq" id="WP_155302322.1">
    <property type="nucleotide sequence ID" value="NZ_AP021875.1"/>
</dbReference>
<reference evidence="1 2" key="1">
    <citation type="submission" date="2019-11" db="EMBL/GenBank/DDBJ databases">
        <title>Comparative genomics of hydrocarbon-degrading Desulfosarcina strains.</title>
        <authorList>
            <person name="Watanabe M."/>
            <person name="Kojima H."/>
            <person name="Fukui M."/>
        </authorList>
    </citation>
    <scope>NUCLEOTIDE SEQUENCE [LARGE SCALE GENOMIC DNA]</scope>
    <source>
        <strain evidence="1 2">PP31</strain>
    </source>
</reference>
<evidence type="ECO:0008006" key="3">
    <source>
        <dbReference type="Google" id="ProtNLM"/>
    </source>
</evidence>
<dbReference type="KEGG" id="dwd:DSCW_06110"/>
<proteinExistence type="predicted"/>
<accession>A0A5K7Z3Y8</accession>